<protein>
    <submittedName>
        <fullName evidence="1">Uncharacterized protein</fullName>
    </submittedName>
</protein>
<comment type="caution">
    <text evidence="1">The sequence shown here is derived from an EMBL/GenBank/DDBJ whole genome shotgun (WGS) entry which is preliminary data.</text>
</comment>
<organism evidence="1 2">
    <name type="scientific">Araneus ventricosus</name>
    <name type="common">Orbweaver spider</name>
    <name type="synonym">Epeira ventricosa</name>
    <dbReference type="NCBI Taxonomy" id="182803"/>
    <lineage>
        <taxon>Eukaryota</taxon>
        <taxon>Metazoa</taxon>
        <taxon>Ecdysozoa</taxon>
        <taxon>Arthropoda</taxon>
        <taxon>Chelicerata</taxon>
        <taxon>Arachnida</taxon>
        <taxon>Araneae</taxon>
        <taxon>Araneomorphae</taxon>
        <taxon>Entelegynae</taxon>
        <taxon>Araneoidea</taxon>
        <taxon>Araneidae</taxon>
        <taxon>Araneus</taxon>
    </lineage>
</organism>
<proteinExistence type="predicted"/>
<evidence type="ECO:0000313" key="2">
    <source>
        <dbReference type="Proteomes" id="UP000499080"/>
    </source>
</evidence>
<reference evidence="1 2" key="1">
    <citation type="journal article" date="2019" name="Sci. Rep.">
        <title>Orb-weaving spider Araneus ventricosus genome elucidates the spidroin gene catalogue.</title>
        <authorList>
            <person name="Kono N."/>
            <person name="Nakamura H."/>
            <person name="Ohtoshi R."/>
            <person name="Moran D.A.P."/>
            <person name="Shinohara A."/>
            <person name="Yoshida Y."/>
            <person name="Fujiwara M."/>
            <person name="Mori M."/>
            <person name="Tomita M."/>
            <person name="Arakawa K."/>
        </authorList>
    </citation>
    <scope>NUCLEOTIDE SEQUENCE [LARGE SCALE GENOMIC DNA]</scope>
</reference>
<sequence length="134" mass="15353">MSQSRATQSPEQCEARNEASRVRIRELRQSLSYSDLNEKRGNNRLHVQMNRLSQFLKLYRIAFQDNWETEYSLHPVVIVESINNVYANCNALKLRNEAPGMCCLNGEVKLPPLKAPLEPMFSLVAGTTTQSNHF</sequence>
<dbReference type="AlphaFoldDB" id="A0A4Y2MDW7"/>
<dbReference type="EMBL" id="BGPR01007166">
    <property type="protein sequence ID" value="GBN24793.1"/>
    <property type="molecule type" value="Genomic_DNA"/>
</dbReference>
<dbReference type="OrthoDB" id="6469573at2759"/>
<gene>
    <name evidence="1" type="ORF">AVEN_98603_1</name>
</gene>
<accession>A0A4Y2MDW7</accession>
<evidence type="ECO:0000313" key="1">
    <source>
        <dbReference type="EMBL" id="GBN24793.1"/>
    </source>
</evidence>
<name>A0A4Y2MDW7_ARAVE</name>
<keyword evidence="2" id="KW-1185">Reference proteome</keyword>
<dbReference type="Proteomes" id="UP000499080">
    <property type="component" value="Unassembled WGS sequence"/>
</dbReference>